<feature type="non-terminal residue" evidence="1">
    <location>
        <position position="1"/>
    </location>
</feature>
<organism evidence="1 2">
    <name type="scientific">Racocetra persica</name>
    <dbReference type="NCBI Taxonomy" id="160502"/>
    <lineage>
        <taxon>Eukaryota</taxon>
        <taxon>Fungi</taxon>
        <taxon>Fungi incertae sedis</taxon>
        <taxon>Mucoromycota</taxon>
        <taxon>Glomeromycotina</taxon>
        <taxon>Glomeromycetes</taxon>
        <taxon>Diversisporales</taxon>
        <taxon>Gigasporaceae</taxon>
        <taxon>Racocetra</taxon>
    </lineage>
</organism>
<dbReference type="EMBL" id="CAJVQC010154358">
    <property type="protein sequence ID" value="CAG8847120.1"/>
    <property type="molecule type" value="Genomic_DNA"/>
</dbReference>
<proteinExistence type="predicted"/>
<evidence type="ECO:0000313" key="2">
    <source>
        <dbReference type="Proteomes" id="UP000789920"/>
    </source>
</evidence>
<dbReference type="Proteomes" id="UP000789920">
    <property type="component" value="Unassembled WGS sequence"/>
</dbReference>
<comment type="caution">
    <text evidence="1">The sequence shown here is derived from an EMBL/GenBank/DDBJ whole genome shotgun (WGS) entry which is preliminary data.</text>
</comment>
<gene>
    <name evidence="1" type="ORF">RPERSI_LOCUS34480</name>
</gene>
<keyword evidence="2" id="KW-1185">Reference proteome</keyword>
<accession>A0ACA9SVQ5</accession>
<name>A0ACA9SVQ5_9GLOM</name>
<evidence type="ECO:0000313" key="1">
    <source>
        <dbReference type="EMBL" id="CAG8847120.1"/>
    </source>
</evidence>
<sequence length="71" mass="8026">EKLGTKETTRPPPYNKTSRRQVRLEKSGPLAATKALESYDVPEDDPEVDLEDLIDGYLEVLATWLPEPKNT</sequence>
<reference evidence="1" key="1">
    <citation type="submission" date="2021-06" db="EMBL/GenBank/DDBJ databases">
        <authorList>
            <person name="Kallberg Y."/>
            <person name="Tangrot J."/>
            <person name="Rosling A."/>
        </authorList>
    </citation>
    <scope>NUCLEOTIDE SEQUENCE</scope>
    <source>
        <strain evidence="1">MA461A</strain>
    </source>
</reference>
<protein>
    <submittedName>
        <fullName evidence="1">1884_t:CDS:1</fullName>
    </submittedName>
</protein>
<feature type="non-terminal residue" evidence="1">
    <location>
        <position position="71"/>
    </location>
</feature>